<feature type="domain" description="N-acetyltransferase" evidence="1">
    <location>
        <begin position="4"/>
        <end position="173"/>
    </location>
</feature>
<evidence type="ECO:0000259" key="1">
    <source>
        <dbReference type="PROSITE" id="PS51186"/>
    </source>
</evidence>
<proteinExistence type="predicted"/>
<gene>
    <name evidence="2" type="ORF">JCM9152_780</name>
</gene>
<evidence type="ECO:0000313" key="3">
    <source>
        <dbReference type="Proteomes" id="UP000018895"/>
    </source>
</evidence>
<protein>
    <submittedName>
        <fullName evidence="2">Negative regulation of sporulation, septation</fullName>
    </submittedName>
</protein>
<dbReference type="EMBL" id="BAUU01000004">
    <property type="protein sequence ID" value="GAE29423.1"/>
    <property type="molecule type" value="Genomic_DNA"/>
</dbReference>
<name>W4QCP6_9BACI</name>
<keyword evidence="3" id="KW-1185">Reference proteome</keyword>
<dbReference type="PANTHER" id="PTHR43617:SF33">
    <property type="entry name" value="SPORE COAT POLYSACCHARIDE BIOSYNTHESIS PROTEIN SPSD"/>
    <property type="match status" value="1"/>
</dbReference>
<dbReference type="CDD" id="cd04301">
    <property type="entry name" value="NAT_SF"/>
    <property type="match status" value="1"/>
</dbReference>
<dbReference type="Proteomes" id="UP000018895">
    <property type="component" value="Unassembled WGS sequence"/>
</dbReference>
<dbReference type="PANTHER" id="PTHR43617">
    <property type="entry name" value="L-AMINO ACID N-ACETYLTRANSFERASE"/>
    <property type="match status" value="1"/>
</dbReference>
<dbReference type="PROSITE" id="PS51186">
    <property type="entry name" value="GNAT"/>
    <property type="match status" value="1"/>
</dbReference>
<dbReference type="STRING" id="1236971.JCM9152_780"/>
<accession>W4QCP6</accession>
<dbReference type="SUPFAM" id="SSF55729">
    <property type="entry name" value="Acyl-CoA N-acyltransferases (Nat)"/>
    <property type="match status" value="1"/>
</dbReference>
<dbReference type="InterPro" id="IPR050276">
    <property type="entry name" value="MshD_Acetyltransferase"/>
</dbReference>
<reference evidence="2" key="1">
    <citation type="journal article" date="2014" name="Genome Announc.">
        <title>Draft Genome Sequences of Three Alkaliphilic Bacillus Strains, Bacillus wakoensis JCM 9140T, Bacillus akibai JCM 9157T, and Bacillus hemicellulosilyticus JCM 9152T.</title>
        <authorList>
            <person name="Yuki M."/>
            <person name="Oshima K."/>
            <person name="Suda W."/>
            <person name="Oshida Y."/>
            <person name="Kitamura K."/>
            <person name="Iida T."/>
            <person name="Hattori M."/>
            <person name="Ohkuma M."/>
        </authorList>
    </citation>
    <scope>NUCLEOTIDE SEQUENCE [LARGE SCALE GENOMIC DNA]</scope>
    <source>
        <strain evidence="2">JCM 9152</strain>
    </source>
</reference>
<sequence length="173" mass="20435">MMTTSIRKCTLDDLHTIQKVSYETFNETFKHQNSPENMDAYLKKAFNLQQLEKELTTPSSQFYFIYYHNRLAGYLKLNMNDAQSERLGDDALEIERIYLKNKYQKLGLGKHLLDKALQIATEYNQKKIWLGVWEKNSKAIAFYKRMGFVQTGAHAFYMGEEEQTDFIMTKMLK</sequence>
<dbReference type="InterPro" id="IPR000182">
    <property type="entry name" value="GNAT_dom"/>
</dbReference>
<dbReference type="Pfam" id="PF00583">
    <property type="entry name" value="Acetyltransf_1"/>
    <property type="match status" value="1"/>
</dbReference>
<dbReference type="AlphaFoldDB" id="W4QCP6"/>
<dbReference type="InterPro" id="IPR016181">
    <property type="entry name" value="Acyl_CoA_acyltransferase"/>
</dbReference>
<dbReference type="Gene3D" id="3.40.630.30">
    <property type="match status" value="1"/>
</dbReference>
<dbReference type="GO" id="GO:0016747">
    <property type="term" value="F:acyltransferase activity, transferring groups other than amino-acyl groups"/>
    <property type="evidence" value="ECO:0007669"/>
    <property type="project" value="InterPro"/>
</dbReference>
<evidence type="ECO:0000313" key="2">
    <source>
        <dbReference type="EMBL" id="GAE29423.1"/>
    </source>
</evidence>
<comment type="caution">
    <text evidence="2">The sequence shown here is derived from an EMBL/GenBank/DDBJ whole genome shotgun (WGS) entry which is preliminary data.</text>
</comment>
<organism evidence="2 3">
    <name type="scientific">Halalkalibacter hemicellulosilyticusJCM 9152</name>
    <dbReference type="NCBI Taxonomy" id="1236971"/>
    <lineage>
        <taxon>Bacteria</taxon>
        <taxon>Bacillati</taxon>
        <taxon>Bacillota</taxon>
        <taxon>Bacilli</taxon>
        <taxon>Bacillales</taxon>
        <taxon>Bacillaceae</taxon>
        <taxon>Halalkalibacter</taxon>
    </lineage>
</organism>